<dbReference type="Pfam" id="PF00378">
    <property type="entry name" value="ECH_1"/>
    <property type="match status" value="1"/>
</dbReference>
<proteinExistence type="predicted"/>
<dbReference type="CDD" id="cd06558">
    <property type="entry name" value="crotonase-like"/>
    <property type="match status" value="1"/>
</dbReference>
<dbReference type="Gene3D" id="3.90.226.10">
    <property type="entry name" value="2-enoyl-CoA Hydratase, Chain A, domain 1"/>
    <property type="match status" value="1"/>
</dbReference>
<dbReference type="Proteomes" id="UP001432071">
    <property type="component" value="Chromosome"/>
</dbReference>
<organism evidence="1 2">
    <name type="scientific">Streptomyces bobili</name>
    <dbReference type="NCBI Taxonomy" id="67280"/>
    <lineage>
        <taxon>Bacteria</taxon>
        <taxon>Bacillati</taxon>
        <taxon>Actinomycetota</taxon>
        <taxon>Actinomycetes</taxon>
        <taxon>Kitasatosporales</taxon>
        <taxon>Streptomycetaceae</taxon>
        <taxon>Streptomyces</taxon>
    </lineage>
</organism>
<accession>A0ABZ1R8E5</accession>
<evidence type="ECO:0000313" key="1">
    <source>
        <dbReference type="EMBL" id="WUN90985.1"/>
    </source>
</evidence>
<dbReference type="RefSeq" id="WP_328737076.1">
    <property type="nucleotide sequence ID" value="NZ_CP108038.1"/>
</dbReference>
<sequence>MSEQQSTIHYERTSPQIAKITFANPPVNLITGETVLRLIEIVTELATDPDIQVVLFDSATPDFFYNHFDLAAAADFPAPEDPDAVPAWTNLVLALSKAPYITIAAIRGRTRGGGNELALALDLRYASSEKAIFGQPEVGSGLLPGGGGTERLPRAIGRDRALEAILTSDDYDADTAERWGWVTRALPDNELDAFVGTVAARLASFDRTSLVSAKAQINRASLPPDADLVAAYGEFAHSLTLPGFLTRATGTQALAEQAGIDFEYRLGHHIGVANQQR</sequence>
<dbReference type="PANTHER" id="PTHR43459">
    <property type="entry name" value="ENOYL-COA HYDRATASE"/>
    <property type="match status" value="1"/>
</dbReference>
<dbReference type="SUPFAM" id="SSF52096">
    <property type="entry name" value="ClpP/crotonase"/>
    <property type="match status" value="1"/>
</dbReference>
<dbReference type="InterPro" id="IPR001753">
    <property type="entry name" value="Enoyl-CoA_hydra/iso"/>
</dbReference>
<evidence type="ECO:0000313" key="2">
    <source>
        <dbReference type="Proteomes" id="UP001432071"/>
    </source>
</evidence>
<reference evidence="1" key="1">
    <citation type="submission" date="2022-10" db="EMBL/GenBank/DDBJ databases">
        <title>The complete genomes of actinobacterial strains from the NBC collection.</title>
        <authorList>
            <person name="Joergensen T.S."/>
            <person name="Alvarez Arevalo M."/>
            <person name="Sterndorff E.B."/>
            <person name="Faurdal D."/>
            <person name="Vuksanovic O."/>
            <person name="Mourched A.-S."/>
            <person name="Charusanti P."/>
            <person name="Shaw S."/>
            <person name="Blin K."/>
            <person name="Weber T."/>
        </authorList>
    </citation>
    <scope>NUCLEOTIDE SEQUENCE</scope>
    <source>
        <strain evidence="1">NBC_00302</strain>
    </source>
</reference>
<dbReference type="PANTHER" id="PTHR43459:SF1">
    <property type="entry name" value="EG:BACN32G11.4 PROTEIN"/>
    <property type="match status" value="1"/>
</dbReference>
<gene>
    <name evidence="1" type="ORF">OHT53_35145</name>
</gene>
<name>A0ABZ1R8E5_9ACTN</name>
<dbReference type="EMBL" id="CP108038">
    <property type="protein sequence ID" value="WUN90985.1"/>
    <property type="molecule type" value="Genomic_DNA"/>
</dbReference>
<keyword evidence="2" id="KW-1185">Reference proteome</keyword>
<protein>
    <submittedName>
        <fullName evidence="1">Enoyl-CoA hydratase/isomerase family protein</fullName>
    </submittedName>
</protein>
<dbReference type="InterPro" id="IPR029045">
    <property type="entry name" value="ClpP/crotonase-like_dom_sf"/>
</dbReference>
<dbReference type="GeneID" id="93766333"/>